<evidence type="ECO:0000313" key="1">
    <source>
        <dbReference type="EMBL" id="MBE1506504.1"/>
    </source>
</evidence>
<protein>
    <submittedName>
        <fullName evidence="1">Translation initiation factor 2 beta subunit (eIF-2beta)/eIF-5</fullName>
    </submittedName>
</protein>
<keyword evidence="1" id="KW-0648">Protein biosynthesis</keyword>
<sequence>MAASPSYSGAADKAMAFAAQLRADRERHEARRREEQRRIEAMRPINKHVLKVFGGQQLALKLDS</sequence>
<dbReference type="GO" id="GO:0003743">
    <property type="term" value="F:translation initiation factor activity"/>
    <property type="evidence" value="ECO:0007669"/>
    <property type="project" value="UniProtKB-KW"/>
</dbReference>
<name>A0ABR9ITH2_RHIVS</name>
<gene>
    <name evidence="1" type="ORF">H4W29_003685</name>
</gene>
<keyword evidence="1" id="KW-0396">Initiation factor</keyword>
<organism evidence="1 2">
    <name type="scientific">Rhizobium viscosum</name>
    <name type="common">Arthrobacter viscosus</name>
    <dbReference type="NCBI Taxonomy" id="1673"/>
    <lineage>
        <taxon>Bacteria</taxon>
        <taxon>Pseudomonadati</taxon>
        <taxon>Pseudomonadota</taxon>
        <taxon>Alphaproteobacteria</taxon>
        <taxon>Hyphomicrobiales</taxon>
        <taxon>Rhizobiaceae</taxon>
        <taxon>Rhizobium/Agrobacterium group</taxon>
        <taxon>Rhizobium</taxon>
    </lineage>
</organism>
<reference evidence="1 2" key="1">
    <citation type="submission" date="2020-10" db="EMBL/GenBank/DDBJ databases">
        <title>Sequencing the genomes of 1000 actinobacteria strains.</title>
        <authorList>
            <person name="Klenk H.-P."/>
        </authorList>
    </citation>
    <scope>NUCLEOTIDE SEQUENCE [LARGE SCALE GENOMIC DNA]</scope>
    <source>
        <strain evidence="1 2">DSM 7307</strain>
    </source>
</reference>
<dbReference type="EMBL" id="JADBEC010000001">
    <property type="protein sequence ID" value="MBE1506504.1"/>
    <property type="molecule type" value="Genomic_DNA"/>
</dbReference>
<dbReference type="Proteomes" id="UP000620262">
    <property type="component" value="Unassembled WGS sequence"/>
</dbReference>
<accession>A0ABR9ITH2</accession>
<keyword evidence="2" id="KW-1185">Reference proteome</keyword>
<dbReference type="RefSeq" id="WP_112706271.1">
    <property type="nucleotide sequence ID" value="NZ_BAAAVL010000013.1"/>
</dbReference>
<proteinExistence type="predicted"/>
<evidence type="ECO:0000313" key="2">
    <source>
        <dbReference type="Proteomes" id="UP000620262"/>
    </source>
</evidence>
<comment type="caution">
    <text evidence="1">The sequence shown here is derived from an EMBL/GenBank/DDBJ whole genome shotgun (WGS) entry which is preliminary data.</text>
</comment>